<dbReference type="Proteomes" id="UP000001075">
    <property type="component" value="Unassembled WGS sequence"/>
</dbReference>
<accession>G3GYG5</accession>
<proteinExistence type="predicted"/>
<dbReference type="EMBL" id="JH000066">
    <property type="protein sequence ID" value="EGV95001.1"/>
    <property type="molecule type" value="Genomic_DNA"/>
</dbReference>
<sequence>MNAYCLKKSEQGFTSPGTGVIDDCEPPCRYWESNSDLLQEQQVLLTAKPSLKPKMSLKNQLWNTKFQGSRMVCFVSCVH</sequence>
<gene>
    <name evidence="1" type="ORF">I79_002841</name>
</gene>
<evidence type="ECO:0000313" key="2">
    <source>
        <dbReference type="Proteomes" id="UP000001075"/>
    </source>
</evidence>
<reference evidence="2" key="1">
    <citation type="journal article" date="2011" name="Nat. Biotechnol.">
        <title>The genomic sequence of the Chinese hamster ovary (CHO)-K1 cell line.</title>
        <authorList>
            <person name="Xu X."/>
            <person name="Nagarajan H."/>
            <person name="Lewis N.E."/>
            <person name="Pan S."/>
            <person name="Cai Z."/>
            <person name="Liu X."/>
            <person name="Chen W."/>
            <person name="Xie M."/>
            <person name="Wang W."/>
            <person name="Hammond S."/>
            <person name="Andersen M.R."/>
            <person name="Neff N."/>
            <person name="Passarelli B."/>
            <person name="Koh W."/>
            <person name="Fan H.C."/>
            <person name="Wang J."/>
            <person name="Gui Y."/>
            <person name="Lee K.H."/>
            <person name="Betenbaugh M.J."/>
            <person name="Quake S.R."/>
            <person name="Famili I."/>
            <person name="Palsson B.O."/>
            <person name="Wang J."/>
        </authorList>
    </citation>
    <scope>NUCLEOTIDE SEQUENCE [LARGE SCALE GENOMIC DNA]</scope>
    <source>
        <strain evidence="2">CHO K1 cell line</strain>
    </source>
</reference>
<dbReference type="InParanoid" id="G3GYG5"/>
<evidence type="ECO:0000313" key="1">
    <source>
        <dbReference type="EMBL" id="EGV95001.1"/>
    </source>
</evidence>
<name>G3GYG5_CRIGR</name>
<protein>
    <submittedName>
        <fullName evidence="1">E3 ubiquitin-protein ligase NEDD4</fullName>
    </submittedName>
</protein>
<organism evidence="1 2">
    <name type="scientific">Cricetulus griseus</name>
    <name type="common">Chinese hamster</name>
    <name type="synonym">Cricetulus barabensis griseus</name>
    <dbReference type="NCBI Taxonomy" id="10029"/>
    <lineage>
        <taxon>Eukaryota</taxon>
        <taxon>Metazoa</taxon>
        <taxon>Chordata</taxon>
        <taxon>Craniata</taxon>
        <taxon>Vertebrata</taxon>
        <taxon>Euteleostomi</taxon>
        <taxon>Mammalia</taxon>
        <taxon>Eutheria</taxon>
        <taxon>Euarchontoglires</taxon>
        <taxon>Glires</taxon>
        <taxon>Rodentia</taxon>
        <taxon>Myomorpha</taxon>
        <taxon>Muroidea</taxon>
        <taxon>Cricetidae</taxon>
        <taxon>Cricetinae</taxon>
        <taxon>Cricetulus</taxon>
    </lineage>
</organism>
<dbReference type="AlphaFoldDB" id="G3GYG5"/>